<name>A0A7G3GFV8_9NEIS</name>
<dbReference type="EMBL" id="CP025784">
    <property type="protein sequence ID" value="QBC45983.1"/>
    <property type="molecule type" value="Genomic_DNA"/>
</dbReference>
<dbReference type="Pfam" id="PF03090">
    <property type="entry name" value="Replicase"/>
    <property type="match status" value="1"/>
</dbReference>
<dbReference type="InterPro" id="IPR004322">
    <property type="entry name" value="Plasmid_replicase_bac"/>
</dbReference>
<keyword evidence="3" id="KW-1185">Reference proteome</keyword>
<protein>
    <submittedName>
        <fullName evidence="2">Plasmid replicase</fullName>
    </submittedName>
</protein>
<geneLocation type="plasmid" evidence="2 3">
    <name>pl3</name>
</geneLocation>
<keyword evidence="2" id="KW-0614">Plasmid</keyword>
<organism evidence="2 3">
    <name type="scientific">Iodobacter fluviatilis</name>
    <dbReference type="NCBI Taxonomy" id="537"/>
    <lineage>
        <taxon>Bacteria</taxon>
        <taxon>Pseudomonadati</taxon>
        <taxon>Pseudomonadota</taxon>
        <taxon>Betaproteobacteria</taxon>
        <taxon>Neisseriales</taxon>
        <taxon>Chitinibacteraceae</taxon>
        <taxon>Iodobacter</taxon>
    </lineage>
</organism>
<sequence length="319" mass="36350">MLQLELFTDRLPKRPYCKDEKDAPNLIRLSRHAIRRRYIQINPPNLRFWMPFDIDREGAALAWEDADLPPPNWAATNPANGHAHVAWALSAPVLSGDGSRDAPLRYLCGIEYAYREKMQADHGFNGLIVKNPAHAHWRTLWGPAVTYELSVLAEYVDLPKFIPKRKPEEIGLGRNCSVFDWLRLWAYKAIRQHWAKETRNFIVWQAKCYDRALERNGELLHPLDYREVWHIAASVARFCWKELTPEGFSQWQAAQGRKGGKASGMARAAANEDKRASARLMAAQGIPVKDIAEEIGTSLASVYRWISDSHEAISGNSPK</sequence>
<dbReference type="KEGG" id="ifl:C1H71_20805"/>
<proteinExistence type="predicted"/>
<dbReference type="RefSeq" id="WP_130108430.1">
    <property type="nucleotide sequence ID" value="NZ_CP025784.1"/>
</dbReference>
<evidence type="ECO:0000313" key="1">
    <source>
        <dbReference type="EMBL" id="QBC45975.1"/>
    </source>
</evidence>
<accession>A0A7G3GFV8</accession>
<dbReference type="EMBL" id="CP025784">
    <property type="protein sequence ID" value="QBC45975.1"/>
    <property type="molecule type" value="Genomic_DNA"/>
</dbReference>
<evidence type="ECO:0000313" key="3">
    <source>
        <dbReference type="Proteomes" id="UP000515917"/>
    </source>
</evidence>
<reference evidence="2 3" key="1">
    <citation type="submission" date="2018-01" db="EMBL/GenBank/DDBJ databases">
        <title>Genome sequence of Iodobacter sp. strain PCH194 isolated from Indian Trans-Himalaya.</title>
        <authorList>
            <person name="Kumar V."/>
            <person name="Thakur V."/>
            <person name="Kumar S."/>
            <person name="Singh D."/>
        </authorList>
    </citation>
    <scope>NUCLEOTIDE SEQUENCE [LARGE SCALE GENOMIC DNA]</scope>
    <source>
        <strain evidence="2 3">PCH194</strain>
        <plasmid evidence="2 3">pl3</plasmid>
    </source>
</reference>
<dbReference type="Pfam" id="PF13384">
    <property type="entry name" value="HTH_23"/>
    <property type="match status" value="1"/>
</dbReference>
<dbReference type="KEGG" id="ifl:C1H71_20765"/>
<evidence type="ECO:0000313" key="2">
    <source>
        <dbReference type="EMBL" id="QBC45983.1"/>
    </source>
</evidence>
<dbReference type="Gene3D" id="1.10.10.60">
    <property type="entry name" value="Homeodomain-like"/>
    <property type="match status" value="1"/>
</dbReference>
<dbReference type="AlphaFoldDB" id="A0A7G3GFV8"/>
<gene>
    <name evidence="1" type="ORF">C1H71_20765</name>
    <name evidence="2" type="ORF">C1H71_20805</name>
</gene>
<dbReference type="Gene3D" id="1.10.340.50">
    <property type="match status" value="1"/>
</dbReference>
<dbReference type="Proteomes" id="UP000515917">
    <property type="component" value="Plasmid pl3"/>
</dbReference>